<dbReference type="Pfam" id="PF00456">
    <property type="entry name" value="Transketolase_N"/>
    <property type="match status" value="1"/>
</dbReference>
<dbReference type="SUPFAM" id="SSF52518">
    <property type="entry name" value="Thiamin diphosphate-binding fold (THDP-binding)"/>
    <property type="match status" value="1"/>
</dbReference>
<evidence type="ECO:0000259" key="4">
    <source>
        <dbReference type="Pfam" id="PF00456"/>
    </source>
</evidence>
<evidence type="ECO:0000256" key="3">
    <source>
        <dbReference type="ARBA" id="ARBA00023052"/>
    </source>
</evidence>
<reference evidence="5" key="2">
    <citation type="journal article" date="2021" name="PeerJ">
        <title>Extensive microbial diversity within the chicken gut microbiome revealed by metagenomics and culture.</title>
        <authorList>
            <person name="Gilroy R."/>
            <person name="Ravi A."/>
            <person name="Getino M."/>
            <person name="Pursley I."/>
            <person name="Horton D.L."/>
            <person name="Alikhan N.F."/>
            <person name="Baker D."/>
            <person name="Gharbi K."/>
            <person name="Hall N."/>
            <person name="Watson M."/>
            <person name="Adriaenssens E.M."/>
            <person name="Foster-Nyarko E."/>
            <person name="Jarju S."/>
            <person name="Secka A."/>
            <person name="Antonio M."/>
            <person name="Oren A."/>
            <person name="Chaudhuri R.R."/>
            <person name="La Ragione R."/>
            <person name="Hildebrand F."/>
            <person name="Pallen M.J."/>
        </authorList>
    </citation>
    <scope>NUCLEOTIDE SEQUENCE</scope>
    <source>
        <strain evidence="5">11167</strain>
    </source>
</reference>
<evidence type="ECO:0000313" key="5">
    <source>
        <dbReference type="EMBL" id="MBO8442404.1"/>
    </source>
</evidence>
<dbReference type="EMBL" id="JADIMU010000010">
    <property type="protein sequence ID" value="MBO8442404.1"/>
    <property type="molecule type" value="Genomic_DNA"/>
</dbReference>
<evidence type="ECO:0000313" key="6">
    <source>
        <dbReference type="Proteomes" id="UP000823633"/>
    </source>
</evidence>
<dbReference type="InterPro" id="IPR005474">
    <property type="entry name" value="Transketolase_N"/>
</dbReference>
<dbReference type="CDD" id="cd02012">
    <property type="entry name" value="TPP_TK"/>
    <property type="match status" value="1"/>
</dbReference>
<dbReference type="PANTHER" id="PTHR47514:SF1">
    <property type="entry name" value="TRANSKETOLASE N-TERMINAL SECTION-RELATED"/>
    <property type="match status" value="1"/>
</dbReference>
<accession>A0A9D9EBU3</accession>
<proteinExistence type="inferred from homology"/>
<sequence length="280" mass="30474">MLESSVLAVLRKEALDARIKTIGCISSFGSGHIGGSMSIIETLVYLYYYEMKIRPEDPQWEERDRLVLSKGHCGPALYAILAKKGYFPEELLTTLNQGGTSLPSHVDMLKTPGIDFTAGSLGQGISAALGIAVAQKVRGFDSYTYAIVGDGESQEGQVWEAAECAGAWGVDNFIAFTDLNRQQLDGYTEDIIPMHHLKERYETFGFDAYEIDGHDFNAIADAVASAKRTKGKPHMIILNTVKSFGYIPGEGIKNNHSMSIDAAGRDKAVADLIAREGESV</sequence>
<protein>
    <submittedName>
        <fullName evidence="5">Transketolase</fullName>
    </submittedName>
</protein>
<reference evidence="5" key="1">
    <citation type="submission" date="2020-10" db="EMBL/GenBank/DDBJ databases">
        <authorList>
            <person name="Gilroy R."/>
        </authorList>
    </citation>
    <scope>NUCLEOTIDE SEQUENCE</scope>
    <source>
        <strain evidence="5">11167</strain>
    </source>
</reference>
<dbReference type="InterPro" id="IPR029061">
    <property type="entry name" value="THDP-binding"/>
</dbReference>
<organism evidence="5 6">
    <name type="scientific">Candidatus Aphodenecus pullistercoris</name>
    <dbReference type="NCBI Taxonomy" id="2840669"/>
    <lineage>
        <taxon>Bacteria</taxon>
        <taxon>Pseudomonadati</taxon>
        <taxon>Spirochaetota</taxon>
        <taxon>Spirochaetia</taxon>
        <taxon>Spirochaetales</taxon>
        <taxon>Candidatus Aphodenecus</taxon>
    </lineage>
</organism>
<gene>
    <name evidence="5" type="ORF">IAC42_01385</name>
</gene>
<dbReference type="AlphaFoldDB" id="A0A9D9EBU3"/>
<comment type="cofactor">
    <cofactor evidence="1">
        <name>thiamine diphosphate</name>
        <dbReference type="ChEBI" id="CHEBI:58937"/>
    </cofactor>
</comment>
<comment type="caution">
    <text evidence="5">The sequence shown here is derived from an EMBL/GenBank/DDBJ whole genome shotgun (WGS) entry which is preliminary data.</text>
</comment>
<name>A0A9D9EBU3_9SPIR</name>
<dbReference type="Proteomes" id="UP000823633">
    <property type="component" value="Unassembled WGS sequence"/>
</dbReference>
<evidence type="ECO:0000256" key="1">
    <source>
        <dbReference type="ARBA" id="ARBA00001964"/>
    </source>
</evidence>
<dbReference type="Gene3D" id="3.40.50.970">
    <property type="match status" value="1"/>
</dbReference>
<comment type="similarity">
    <text evidence="2">Belongs to the transketolase family.</text>
</comment>
<dbReference type="PANTHER" id="PTHR47514">
    <property type="entry name" value="TRANSKETOLASE N-TERMINAL SECTION-RELATED"/>
    <property type="match status" value="1"/>
</dbReference>
<evidence type="ECO:0000256" key="2">
    <source>
        <dbReference type="ARBA" id="ARBA00007131"/>
    </source>
</evidence>
<keyword evidence="3" id="KW-0786">Thiamine pyrophosphate</keyword>
<feature type="domain" description="Transketolase N-terminal" evidence="4">
    <location>
        <begin position="17"/>
        <end position="262"/>
    </location>
</feature>